<name>A0A368L401_9BURK</name>
<dbReference type="GO" id="GO:0009244">
    <property type="term" value="P:lipopolysaccharide core region biosynthetic process"/>
    <property type="evidence" value="ECO:0007669"/>
    <property type="project" value="TreeGrafter"/>
</dbReference>
<dbReference type="AlphaFoldDB" id="A0A368L401"/>
<keyword evidence="2 3" id="KW-0808">Transferase</keyword>
<keyword evidence="4" id="KW-1185">Reference proteome</keyword>
<dbReference type="EMBL" id="QPGB01000002">
    <property type="protein sequence ID" value="RCS58311.1"/>
    <property type="molecule type" value="Genomic_DNA"/>
</dbReference>
<comment type="caution">
    <text evidence="3">The sequence shown here is derived from an EMBL/GenBank/DDBJ whole genome shotgun (WGS) entry which is preliminary data.</text>
</comment>
<evidence type="ECO:0000256" key="2">
    <source>
        <dbReference type="ARBA" id="ARBA00022679"/>
    </source>
</evidence>
<keyword evidence="1" id="KW-0328">Glycosyltransferase</keyword>
<reference evidence="3 4" key="1">
    <citation type="journal article" date="2018" name="Int. J. Syst. Evol. Microbiol.">
        <title>Parvibium lacunae gen. nov., sp. nov., a new member of the family Alcaligenaceae isolated from a freshwater pond.</title>
        <authorList>
            <person name="Chen W.M."/>
            <person name="Xie P.B."/>
            <person name="Hsu M.Y."/>
            <person name="Sheu S.Y."/>
        </authorList>
    </citation>
    <scope>NUCLEOTIDE SEQUENCE [LARGE SCALE GENOMIC DNA]</scope>
    <source>
        <strain evidence="3 4">KMB9</strain>
    </source>
</reference>
<sequence length="398" mass="43701">MNIPGLDALITGLAQRWAKRQGPTGVATLDAWNPATTHRILLVLTTGLGDAIFSSAVIDPLKQLFPQAEFGLLVRHKWQALYAADSRLHCVIPYYGKYRRYWQTWRTLRRFNADLTLVLHANDPDVLPLLAFAGCRYLVRVPVAGTRYPYLLANRLQPADQQTMPGWHYVENRLRILDSLCTPGKLVRPQAGWSAGPRLCVGPDSSASLPATLQAWLGGQPYLVLHPHAADRYKSWPQAELKQFLQHCQQQGVRVIITGTAADQAILAPTLLAAQAALSQQSSAAVPVWRSCVGELNLAQMLALLQRATLVIAPDTGILHAAAALGRPVLGLYAATDAAQVGPRRQQSGQLVQVLQRPQTCTPCLEKKCPYLIPLCMQQLTADAVWHATHSLLIAAQR</sequence>
<dbReference type="InterPro" id="IPR002201">
    <property type="entry name" value="Glyco_trans_9"/>
</dbReference>
<evidence type="ECO:0000313" key="3">
    <source>
        <dbReference type="EMBL" id="RCS58311.1"/>
    </source>
</evidence>
<dbReference type="Gene3D" id="3.40.50.2000">
    <property type="entry name" value="Glycogen Phosphorylase B"/>
    <property type="match status" value="2"/>
</dbReference>
<dbReference type="PANTHER" id="PTHR30160">
    <property type="entry name" value="TETRAACYLDISACCHARIDE 4'-KINASE-RELATED"/>
    <property type="match status" value="1"/>
</dbReference>
<dbReference type="SUPFAM" id="SSF53756">
    <property type="entry name" value="UDP-Glycosyltransferase/glycogen phosphorylase"/>
    <property type="match status" value="1"/>
</dbReference>
<proteinExistence type="predicted"/>
<gene>
    <name evidence="3" type="ORF">DU000_05670</name>
</gene>
<organism evidence="3 4">
    <name type="scientific">Parvibium lacunae</name>
    <dbReference type="NCBI Taxonomy" id="1888893"/>
    <lineage>
        <taxon>Bacteria</taxon>
        <taxon>Pseudomonadati</taxon>
        <taxon>Pseudomonadota</taxon>
        <taxon>Betaproteobacteria</taxon>
        <taxon>Burkholderiales</taxon>
        <taxon>Alcaligenaceae</taxon>
        <taxon>Parvibium</taxon>
    </lineage>
</organism>
<dbReference type="Pfam" id="PF01075">
    <property type="entry name" value="Glyco_transf_9"/>
    <property type="match status" value="1"/>
</dbReference>
<evidence type="ECO:0000313" key="4">
    <source>
        <dbReference type="Proteomes" id="UP000252357"/>
    </source>
</evidence>
<accession>A0A368L401</accession>
<evidence type="ECO:0000256" key="1">
    <source>
        <dbReference type="ARBA" id="ARBA00022676"/>
    </source>
</evidence>
<protein>
    <submittedName>
        <fullName evidence="3">Glycosyltransferase family 9 protein</fullName>
    </submittedName>
</protein>
<dbReference type="InterPro" id="IPR051199">
    <property type="entry name" value="LPS_LOS_Heptosyltrfase"/>
</dbReference>
<dbReference type="RefSeq" id="WP_114402393.1">
    <property type="nucleotide sequence ID" value="NZ_QPGB01000002.1"/>
</dbReference>
<dbReference type="GO" id="GO:0008713">
    <property type="term" value="F:ADP-heptose-lipopolysaccharide heptosyltransferase activity"/>
    <property type="evidence" value="ECO:0007669"/>
    <property type="project" value="TreeGrafter"/>
</dbReference>
<dbReference type="GO" id="GO:0005829">
    <property type="term" value="C:cytosol"/>
    <property type="evidence" value="ECO:0007669"/>
    <property type="project" value="TreeGrafter"/>
</dbReference>
<dbReference type="OrthoDB" id="9807356at2"/>
<dbReference type="Proteomes" id="UP000252357">
    <property type="component" value="Unassembled WGS sequence"/>
</dbReference>
<dbReference type="CDD" id="cd03789">
    <property type="entry name" value="GT9_LPS_heptosyltransferase"/>
    <property type="match status" value="1"/>
</dbReference>